<keyword evidence="3" id="KW-0378">Hydrolase</keyword>
<gene>
    <name evidence="8" type="ORF">ABID46_000928</name>
</gene>
<feature type="domain" description="MPN" evidence="7">
    <location>
        <begin position="108"/>
        <end position="230"/>
    </location>
</feature>
<dbReference type="InterPro" id="IPR037518">
    <property type="entry name" value="MPN"/>
</dbReference>
<evidence type="ECO:0000256" key="1">
    <source>
        <dbReference type="ARBA" id="ARBA00022670"/>
    </source>
</evidence>
<comment type="similarity">
    <text evidence="6">Belongs to the UPF0758 family.</text>
</comment>
<dbReference type="PANTHER" id="PTHR30471:SF3">
    <property type="entry name" value="UPF0758 PROTEIN YEES-RELATED"/>
    <property type="match status" value="1"/>
</dbReference>
<evidence type="ECO:0000259" key="7">
    <source>
        <dbReference type="PROSITE" id="PS50249"/>
    </source>
</evidence>
<dbReference type="PANTHER" id="PTHR30471">
    <property type="entry name" value="DNA REPAIR PROTEIN RADC"/>
    <property type="match status" value="1"/>
</dbReference>
<name>A0ABV2LS08_9FLAO</name>
<dbReference type="SUPFAM" id="SSF47781">
    <property type="entry name" value="RuvA domain 2-like"/>
    <property type="match status" value="1"/>
</dbReference>
<dbReference type="Pfam" id="PF20582">
    <property type="entry name" value="UPF0758_N"/>
    <property type="match status" value="1"/>
</dbReference>
<keyword evidence="2" id="KW-0479">Metal-binding</keyword>
<dbReference type="Proteomes" id="UP001549146">
    <property type="component" value="Unassembled WGS sequence"/>
</dbReference>
<sequence>MTYQQKSIKNWAEDDRPREKLLLKGQRVLSDSELLAIIMGSGSRNESAVELAKRILSTVNHNWNELAKLSVKDLCEFKGIGEAKAVSILTALEIGRRRATEEFLEKPKFTNSRDVFRLLQSLIGDSPVEEFWVLYLNQANFVIHQEQISKGGINQTTVDVRLIMKTALEKMATGIILAHNHPSGNLQPSRSDIQLTQKIQEAAKLLDIQVIDHLIVTQKAYFSFADEGNL</sequence>
<dbReference type="NCBIfam" id="TIGR00608">
    <property type="entry name" value="radc"/>
    <property type="match status" value="1"/>
</dbReference>
<dbReference type="Pfam" id="PF04002">
    <property type="entry name" value="RadC"/>
    <property type="match status" value="1"/>
</dbReference>
<evidence type="ECO:0000256" key="3">
    <source>
        <dbReference type="ARBA" id="ARBA00022801"/>
    </source>
</evidence>
<protein>
    <submittedName>
        <fullName evidence="8">DNA repair protein RadC</fullName>
    </submittedName>
</protein>
<evidence type="ECO:0000256" key="4">
    <source>
        <dbReference type="ARBA" id="ARBA00022833"/>
    </source>
</evidence>
<dbReference type="Gene3D" id="3.40.140.10">
    <property type="entry name" value="Cytidine Deaminase, domain 2"/>
    <property type="match status" value="1"/>
</dbReference>
<keyword evidence="1" id="KW-0645">Protease</keyword>
<dbReference type="InterPro" id="IPR020891">
    <property type="entry name" value="UPF0758_CS"/>
</dbReference>
<evidence type="ECO:0000256" key="5">
    <source>
        <dbReference type="ARBA" id="ARBA00023049"/>
    </source>
</evidence>
<reference evidence="8 9" key="1">
    <citation type="submission" date="2024-06" db="EMBL/GenBank/DDBJ databases">
        <title>Genomic Encyclopedia of Type Strains, Phase IV (KMG-IV): sequencing the most valuable type-strain genomes for metagenomic binning, comparative biology and taxonomic classification.</title>
        <authorList>
            <person name="Goeker M."/>
        </authorList>
    </citation>
    <scope>NUCLEOTIDE SEQUENCE [LARGE SCALE GENOMIC DNA]</scope>
    <source>
        <strain evidence="8 9">DSM 29388</strain>
    </source>
</reference>
<dbReference type="InterPro" id="IPR010994">
    <property type="entry name" value="RuvA_2-like"/>
</dbReference>
<dbReference type="PROSITE" id="PS50249">
    <property type="entry name" value="MPN"/>
    <property type="match status" value="1"/>
</dbReference>
<dbReference type="RefSeq" id="WP_354507546.1">
    <property type="nucleotide sequence ID" value="NZ_JBEPMO010000004.1"/>
</dbReference>
<evidence type="ECO:0000256" key="6">
    <source>
        <dbReference type="RuleBase" id="RU003797"/>
    </source>
</evidence>
<dbReference type="InterPro" id="IPR001405">
    <property type="entry name" value="UPF0758"/>
</dbReference>
<dbReference type="InterPro" id="IPR025657">
    <property type="entry name" value="RadC_JAB"/>
</dbReference>
<evidence type="ECO:0000256" key="2">
    <source>
        <dbReference type="ARBA" id="ARBA00022723"/>
    </source>
</evidence>
<dbReference type="PROSITE" id="PS01302">
    <property type="entry name" value="UPF0758"/>
    <property type="match status" value="1"/>
</dbReference>
<keyword evidence="4" id="KW-0862">Zinc</keyword>
<comment type="caution">
    <text evidence="8">The sequence shown here is derived from an EMBL/GenBank/DDBJ whole genome shotgun (WGS) entry which is preliminary data.</text>
</comment>
<dbReference type="NCBIfam" id="NF000642">
    <property type="entry name" value="PRK00024.1"/>
    <property type="match status" value="1"/>
</dbReference>
<dbReference type="EMBL" id="JBEPMO010000004">
    <property type="protein sequence ID" value="MET3731359.1"/>
    <property type="molecule type" value="Genomic_DNA"/>
</dbReference>
<evidence type="ECO:0000313" key="9">
    <source>
        <dbReference type="Proteomes" id="UP001549146"/>
    </source>
</evidence>
<organism evidence="8 9">
    <name type="scientific">Moheibacter stercoris</name>
    <dbReference type="NCBI Taxonomy" id="1628251"/>
    <lineage>
        <taxon>Bacteria</taxon>
        <taxon>Pseudomonadati</taxon>
        <taxon>Bacteroidota</taxon>
        <taxon>Flavobacteriia</taxon>
        <taxon>Flavobacteriales</taxon>
        <taxon>Weeksellaceae</taxon>
        <taxon>Moheibacter</taxon>
    </lineage>
</organism>
<keyword evidence="5" id="KW-0482">Metalloprotease</keyword>
<accession>A0ABV2LS08</accession>
<keyword evidence="9" id="KW-1185">Reference proteome</keyword>
<proteinExistence type="inferred from homology"/>
<dbReference type="CDD" id="cd08071">
    <property type="entry name" value="MPN_DUF2466"/>
    <property type="match status" value="1"/>
</dbReference>
<dbReference type="InterPro" id="IPR046778">
    <property type="entry name" value="UPF0758_N"/>
</dbReference>
<evidence type="ECO:0000313" key="8">
    <source>
        <dbReference type="EMBL" id="MET3731359.1"/>
    </source>
</evidence>